<evidence type="ECO:0000256" key="1">
    <source>
        <dbReference type="SAM" id="MobiDB-lite"/>
    </source>
</evidence>
<reference evidence="2" key="2">
    <citation type="submission" date="2014-07" db="EMBL/GenBank/DDBJ databases">
        <authorList>
            <person name="Hull J."/>
        </authorList>
    </citation>
    <scope>NUCLEOTIDE SEQUENCE</scope>
</reference>
<dbReference type="EMBL" id="GBHO01024521">
    <property type="protein sequence ID" value="JAG19083.1"/>
    <property type="molecule type" value="Transcribed_RNA"/>
</dbReference>
<evidence type="ECO:0000313" key="2">
    <source>
        <dbReference type="EMBL" id="JAG19083.1"/>
    </source>
</evidence>
<feature type="compositionally biased region" description="Basic and acidic residues" evidence="1">
    <location>
        <begin position="110"/>
        <end position="119"/>
    </location>
</feature>
<sequence>MDSRGARILRALQIGSGHRPSDYQSAFKTKQVTQVKNENLPARRRIENGAVWEPSFYEYDSFFKIISDESLLLLKTQLLPENVAPTPICEEPLFNKENQESPGLTARNSFDSENKRESPHPVYLNLDDGTFTEPKPVGEMSFSWNRPQKYDGENLDPYKPPPCMNSYCDRQEDSRDPVDLHFDDSIAEESKTDSMNTGVSFCVQ</sequence>
<accession>A0A0A9XJW7</accession>
<gene>
    <name evidence="2" type="ORF">CM83_14632</name>
</gene>
<feature type="region of interest" description="Disordered" evidence="1">
    <location>
        <begin position="94"/>
        <end position="130"/>
    </location>
</feature>
<proteinExistence type="predicted"/>
<name>A0A0A9XJW7_LYGHE</name>
<organism evidence="2">
    <name type="scientific">Lygus hesperus</name>
    <name type="common">Western plant bug</name>
    <dbReference type="NCBI Taxonomy" id="30085"/>
    <lineage>
        <taxon>Eukaryota</taxon>
        <taxon>Metazoa</taxon>
        <taxon>Ecdysozoa</taxon>
        <taxon>Arthropoda</taxon>
        <taxon>Hexapoda</taxon>
        <taxon>Insecta</taxon>
        <taxon>Pterygota</taxon>
        <taxon>Neoptera</taxon>
        <taxon>Paraneoptera</taxon>
        <taxon>Hemiptera</taxon>
        <taxon>Heteroptera</taxon>
        <taxon>Panheteroptera</taxon>
        <taxon>Cimicomorpha</taxon>
        <taxon>Miridae</taxon>
        <taxon>Mirini</taxon>
        <taxon>Lygus</taxon>
    </lineage>
</organism>
<feature type="compositionally biased region" description="Polar residues" evidence="1">
    <location>
        <begin position="100"/>
        <end position="109"/>
    </location>
</feature>
<feature type="non-terminal residue" evidence="2">
    <location>
        <position position="204"/>
    </location>
</feature>
<protein>
    <submittedName>
        <fullName evidence="2">Uncharacterized protein</fullName>
    </submittedName>
</protein>
<feature type="region of interest" description="Disordered" evidence="1">
    <location>
        <begin position="142"/>
        <end position="178"/>
    </location>
</feature>
<feature type="compositionally biased region" description="Basic and acidic residues" evidence="1">
    <location>
        <begin position="169"/>
        <end position="178"/>
    </location>
</feature>
<dbReference type="AlphaFoldDB" id="A0A0A9XJW7"/>
<reference evidence="2" key="1">
    <citation type="journal article" date="2014" name="PLoS ONE">
        <title>Transcriptome-Based Identification of ABC Transporters in the Western Tarnished Plant Bug Lygus hesperus.</title>
        <authorList>
            <person name="Hull J.J."/>
            <person name="Chaney K."/>
            <person name="Geib S.M."/>
            <person name="Fabrick J.A."/>
            <person name="Brent C.S."/>
            <person name="Walsh D."/>
            <person name="Lavine L.C."/>
        </authorList>
    </citation>
    <scope>NUCLEOTIDE SEQUENCE</scope>
</reference>